<evidence type="ECO:0000256" key="6">
    <source>
        <dbReference type="ARBA" id="ARBA00023163"/>
    </source>
</evidence>
<dbReference type="Gene3D" id="3.30.1490.190">
    <property type="match status" value="1"/>
</dbReference>
<keyword evidence="6" id="KW-0804">Transcription</keyword>
<feature type="binding site" evidence="7">
    <location>
        <position position="93"/>
    </location>
    <ligand>
        <name>Zn(2+)</name>
        <dbReference type="ChEBI" id="CHEBI:29105"/>
    </ligand>
</feature>
<dbReference type="EMBL" id="AP014924">
    <property type="protein sequence ID" value="BAS27301.1"/>
    <property type="molecule type" value="Genomic_DNA"/>
</dbReference>
<protein>
    <submittedName>
        <fullName evidence="9">Fur family transcriptional regulator</fullName>
    </submittedName>
</protein>
<dbReference type="AlphaFoldDB" id="A0A0K2SJL2"/>
<evidence type="ECO:0000313" key="10">
    <source>
        <dbReference type="Proteomes" id="UP000065807"/>
    </source>
</evidence>
<dbReference type="GO" id="GO:0003700">
    <property type="term" value="F:DNA-binding transcription factor activity"/>
    <property type="evidence" value="ECO:0007669"/>
    <property type="project" value="InterPro"/>
</dbReference>
<feature type="binding site" evidence="7">
    <location>
        <position position="90"/>
    </location>
    <ligand>
        <name>Zn(2+)</name>
        <dbReference type="ChEBI" id="CHEBI:29105"/>
    </ligand>
</feature>
<keyword evidence="10" id="KW-1185">Reference proteome</keyword>
<evidence type="ECO:0000313" key="9">
    <source>
        <dbReference type="EMBL" id="BAS27301.1"/>
    </source>
</evidence>
<dbReference type="Pfam" id="PF01475">
    <property type="entry name" value="FUR"/>
    <property type="match status" value="1"/>
</dbReference>
<gene>
    <name evidence="9" type="ORF">LIP_1452</name>
</gene>
<dbReference type="PANTHER" id="PTHR33202">
    <property type="entry name" value="ZINC UPTAKE REGULATION PROTEIN"/>
    <property type="match status" value="1"/>
</dbReference>
<dbReference type="GO" id="GO:0045892">
    <property type="term" value="P:negative regulation of DNA-templated transcription"/>
    <property type="evidence" value="ECO:0007669"/>
    <property type="project" value="TreeGrafter"/>
</dbReference>
<dbReference type="GO" id="GO:0000976">
    <property type="term" value="F:transcription cis-regulatory region binding"/>
    <property type="evidence" value="ECO:0007669"/>
    <property type="project" value="TreeGrafter"/>
</dbReference>
<proteinExistence type="inferred from homology"/>
<comment type="cofactor">
    <cofactor evidence="7">
        <name>Zn(2+)</name>
        <dbReference type="ChEBI" id="CHEBI:29105"/>
    </cofactor>
    <text evidence="7">Binds 1 zinc ion per subunit.</text>
</comment>
<evidence type="ECO:0000256" key="3">
    <source>
        <dbReference type="ARBA" id="ARBA00022833"/>
    </source>
</evidence>
<keyword evidence="4" id="KW-0805">Transcription regulation</keyword>
<feature type="binding site" evidence="7">
    <location>
        <position position="133"/>
    </location>
    <ligand>
        <name>Zn(2+)</name>
        <dbReference type="ChEBI" id="CHEBI:29105"/>
    </ligand>
</feature>
<dbReference type="RefSeq" id="WP_068135979.1">
    <property type="nucleotide sequence ID" value="NZ_AP014924.1"/>
</dbReference>
<dbReference type="InterPro" id="IPR036388">
    <property type="entry name" value="WH-like_DNA-bd_sf"/>
</dbReference>
<keyword evidence="3 7" id="KW-0862">Zinc</keyword>
<sequence length="136" mass="16128">MSIQQQKRPRFLRHTRQREAILRVLRMTHEHPTADWIYQEVRKEIPHISLGTVYRNLKILTEMGEAQEMSYGSSYSRYDGDPRLHYHFVCDDCGRIEDLEMPLVEGLEAKAAEWTDGRIESHRLEFHGLCRECNGR</sequence>
<comment type="similarity">
    <text evidence="1">Belongs to the Fur family.</text>
</comment>
<dbReference type="KEGG" id="lpil:LIP_1452"/>
<comment type="cofactor">
    <cofactor evidence="8">
        <name>Mn(2+)</name>
        <dbReference type="ChEBI" id="CHEBI:29035"/>
    </cofactor>
    <cofactor evidence="8">
        <name>Fe(2+)</name>
        <dbReference type="ChEBI" id="CHEBI:29033"/>
    </cofactor>
    <text evidence="8">Binds 1 Mn(2+) or Fe(2+) ion per subunit.</text>
</comment>
<evidence type="ECO:0000256" key="8">
    <source>
        <dbReference type="PIRSR" id="PIRSR602481-2"/>
    </source>
</evidence>
<evidence type="ECO:0000256" key="1">
    <source>
        <dbReference type="ARBA" id="ARBA00007957"/>
    </source>
</evidence>
<evidence type="ECO:0000256" key="7">
    <source>
        <dbReference type="PIRSR" id="PIRSR602481-1"/>
    </source>
</evidence>
<feature type="binding site" evidence="8">
    <location>
        <position position="105"/>
    </location>
    <ligand>
        <name>Fe cation</name>
        <dbReference type="ChEBI" id="CHEBI:24875"/>
    </ligand>
</feature>
<dbReference type="PANTHER" id="PTHR33202:SF7">
    <property type="entry name" value="FERRIC UPTAKE REGULATION PROTEIN"/>
    <property type="match status" value="1"/>
</dbReference>
<dbReference type="PATRIC" id="fig|1555112.3.peg.1488"/>
<dbReference type="CDD" id="cd07153">
    <property type="entry name" value="Fur_like"/>
    <property type="match status" value="1"/>
</dbReference>
<dbReference type="SUPFAM" id="SSF46785">
    <property type="entry name" value="Winged helix' DNA-binding domain"/>
    <property type="match status" value="1"/>
</dbReference>
<dbReference type="InterPro" id="IPR036390">
    <property type="entry name" value="WH_DNA-bd_sf"/>
</dbReference>
<keyword evidence="8" id="KW-0408">Iron</keyword>
<organism evidence="9 10">
    <name type="scientific">Limnochorda pilosa</name>
    <dbReference type="NCBI Taxonomy" id="1555112"/>
    <lineage>
        <taxon>Bacteria</taxon>
        <taxon>Bacillati</taxon>
        <taxon>Bacillota</taxon>
        <taxon>Limnochordia</taxon>
        <taxon>Limnochordales</taxon>
        <taxon>Limnochordaceae</taxon>
        <taxon>Limnochorda</taxon>
    </lineage>
</organism>
<keyword evidence="2" id="KW-0678">Repressor</keyword>
<name>A0A0K2SJL2_LIMPI</name>
<keyword evidence="5" id="KW-0238">DNA-binding</keyword>
<feature type="binding site" evidence="8">
    <location>
        <position position="122"/>
    </location>
    <ligand>
        <name>Fe cation</name>
        <dbReference type="ChEBI" id="CHEBI:24875"/>
    </ligand>
</feature>
<dbReference type="Proteomes" id="UP000065807">
    <property type="component" value="Chromosome"/>
</dbReference>
<reference evidence="10" key="2">
    <citation type="journal article" date="2016" name="Int. J. Syst. Evol. Microbiol.">
        <title>Complete genome sequence and cell structure of Limnochorda pilosa, a Gram-negative spore-former within the phylum Firmicutes.</title>
        <authorList>
            <person name="Watanabe M."/>
            <person name="Kojima H."/>
            <person name="Fukui M."/>
        </authorList>
    </citation>
    <scope>NUCLEOTIDE SEQUENCE [LARGE SCALE GENOMIC DNA]</scope>
    <source>
        <strain evidence="10">HC45</strain>
    </source>
</reference>
<accession>A0A0K2SJL2</accession>
<dbReference type="GO" id="GO:0008270">
    <property type="term" value="F:zinc ion binding"/>
    <property type="evidence" value="ECO:0007669"/>
    <property type="project" value="TreeGrafter"/>
</dbReference>
<feature type="binding site" evidence="7">
    <location>
        <position position="130"/>
    </location>
    <ligand>
        <name>Zn(2+)</name>
        <dbReference type="ChEBI" id="CHEBI:29105"/>
    </ligand>
</feature>
<keyword evidence="7" id="KW-0479">Metal-binding</keyword>
<evidence type="ECO:0000256" key="2">
    <source>
        <dbReference type="ARBA" id="ARBA00022491"/>
    </source>
</evidence>
<dbReference type="InterPro" id="IPR002481">
    <property type="entry name" value="FUR"/>
</dbReference>
<dbReference type="OrthoDB" id="8659436at2"/>
<reference evidence="10" key="1">
    <citation type="submission" date="2015-07" db="EMBL/GenBank/DDBJ databases">
        <title>Complete genome sequence and phylogenetic analysis of Limnochorda pilosa.</title>
        <authorList>
            <person name="Watanabe M."/>
            <person name="Kojima H."/>
            <person name="Fukui M."/>
        </authorList>
    </citation>
    <scope>NUCLEOTIDE SEQUENCE [LARGE SCALE GENOMIC DNA]</scope>
    <source>
        <strain evidence="10">HC45</strain>
    </source>
</reference>
<dbReference type="InterPro" id="IPR043135">
    <property type="entry name" value="Fur_C"/>
</dbReference>
<dbReference type="STRING" id="1555112.LIP_1452"/>
<dbReference type="GO" id="GO:1900376">
    <property type="term" value="P:regulation of secondary metabolite biosynthetic process"/>
    <property type="evidence" value="ECO:0007669"/>
    <property type="project" value="TreeGrafter"/>
</dbReference>
<evidence type="ECO:0000256" key="5">
    <source>
        <dbReference type="ARBA" id="ARBA00023125"/>
    </source>
</evidence>
<dbReference type="Gene3D" id="1.10.10.10">
    <property type="entry name" value="Winged helix-like DNA-binding domain superfamily/Winged helix DNA-binding domain"/>
    <property type="match status" value="1"/>
</dbReference>
<evidence type="ECO:0000256" key="4">
    <source>
        <dbReference type="ARBA" id="ARBA00023015"/>
    </source>
</evidence>